<dbReference type="PROSITE" id="PS50928">
    <property type="entry name" value="ABC_TM1"/>
    <property type="match status" value="1"/>
</dbReference>
<keyword evidence="6 7" id="KW-0472">Membrane</keyword>
<feature type="transmembrane region" description="Helical" evidence="7">
    <location>
        <begin position="12"/>
        <end position="35"/>
    </location>
</feature>
<dbReference type="RefSeq" id="WP_232071564.1">
    <property type="nucleotide sequence ID" value="NZ_AP022870.1"/>
</dbReference>
<dbReference type="GO" id="GO:0005886">
    <property type="term" value="C:plasma membrane"/>
    <property type="evidence" value="ECO:0007669"/>
    <property type="project" value="UniProtKB-SubCell"/>
</dbReference>
<sequence length="271" mass="28998">MSARRRWERAAIQAACVAITLFMGVPLYLIALAALSSRDSLNQFPLPLLPTDPSTETMSTFLQSTGVTGGFINSLTVGLGTVVLALLVGVPAGYAVARYAFRGKDTYQLILLLTRALPIVVLSVPLARIFLDTGLYDTTYAVMLLHTALALPTTVLITAAIFVGVSHEQEEAAMIFGASPLQAFLRVVAPQALPGIAAAAMFAFMLSWNEVLGATVLTLNQRTLPAQVLTTLADSPLAYRFAGGLALVLPALVFIAVMRRYLLNMWGTTLR</sequence>
<keyword evidence="5 7" id="KW-1133">Transmembrane helix</keyword>
<dbReference type="SUPFAM" id="SSF161098">
    <property type="entry name" value="MetI-like"/>
    <property type="match status" value="1"/>
</dbReference>
<feature type="transmembrane region" description="Helical" evidence="7">
    <location>
        <begin position="109"/>
        <end position="131"/>
    </location>
</feature>
<evidence type="ECO:0000256" key="4">
    <source>
        <dbReference type="ARBA" id="ARBA00022692"/>
    </source>
</evidence>
<evidence type="ECO:0000313" key="10">
    <source>
        <dbReference type="Proteomes" id="UP000502508"/>
    </source>
</evidence>
<feature type="transmembrane region" description="Helical" evidence="7">
    <location>
        <begin position="71"/>
        <end position="97"/>
    </location>
</feature>
<keyword evidence="10" id="KW-1185">Reference proteome</keyword>
<dbReference type="PANTHER" id="PTHR32243">
    <property type="entry name" value="MALTOSE TRANSPORT SYSTEM PERMEASE-RELATED"/>
    <property type="match status" value="1"/>
</dbReference>
<feature type="transmembrane region" description="Helical" evidence="7">
    <location>
        <begin position="237"/>
        <end position="257"/>
    </location>
</feature>
<dbReference type="Pfam" id="PF00528">
    <property type="entry name" value="BPD_transp_1"/>
    <property type="match status" value="1"/>
</dbReference>
<evidence type="ECO:0000256" key="6">
    <source>
        <dbReference type="ARBA" id="ARBA00023136"/>
    </source>
</evidence>
<dbReference type="GO" id="GO:0055085">
    <property type="term" value="P:transmembrane transport"/>
    <property type="evidence" value="ECO:0007669"/>
    <property type="project" value="InterPro"/>
</dbReference>
<gene>
    <name evidence="9" type="ORF">Pflav_037960</name>
</gene>
<evidence type="ECO:0000256" key="5">
    <source>
        <dbReference type="ARBA" id="ARBA00022989"/>
    </source>
</evidence>
<keyword evidence="2 7" id="KW-0813">Transport</keyword>
<dbReference type="CDD" id="cd06261">
    <property type="entry name" value="TM_PBP2"/>
    <property type="match status" value="1"/>
</dbReference>
<evidence type="ECO:0000256" key="3">
    <source>
        <dbReference type="ARBA" id="ARBA00022475"/>
    </source>
</evidence>
<dbReference type="Gene3D" id="1.10.3720.10">
    <property type="entry name" value="MetI-like"/>
    <property type="match status" value="1"/>
</dbReference>
<evidence type="ECO:0000313" key="9">
    <source>
        <dbReference type="EMBL" id="BCB77386.1"/>
    </source>
</evidence>
<feature type="transmembrane region" description="Helical" evidence="7">
    <location>
        <begin position="143"/>
        <end position="163"/>
    </location>
</feature>
<keyword evidence="4 7" id="KW-0812">Transmembrane</keyword>
<dbReference type="PANTHER" id="PTHR32243:SF18">
    <property type="entry name" value="INNER MEMBRANE ABC TRANSPORTER PERMEASE PROTEIN YCJP"/>
    <property type="match status" value="1"/>
</dbReference>
<reference evidence="9 10" key="1">
    <citation type="submission" date="2020-03" db="EMBL/GenBank/DDBJ databases">
        <title>Whole genome shotgun sequence of Phytohabitans flavus NBRC 107702.</title>
        <authorList>
            <person name="Komaki H."/>
            <person name="Tamura T."/>
        </authorList>
    </citation>
    <scope>NUCLEOTIDE SEQUENCE [LARGE SCALE GENOMIC DNA]</scope>
    <source>
        <strain evidence="9 10">NBRC 107702</strain>
    </source>
</reference>
<evidence type="ECO:0000256" key="7">
    <source>
        <dbReference type="RuleBase" id="RU363032"/>
    </source>
</evidence>
<dbReference type="AlphaFoldDB" id="A0A6F8XU80"/>
<name>A0A6F8XU80_9ACTN</name>
<evidence type="ECO:0000259" key="8">
    <source>
        <dbReference type="PROSITE" id="PS50928"/>
    </source>
</evidence>
<protein>
    <submittedName>
        <fullName evidence="9">Sugar ABC transporter permease</fullName>
    </submittedName>
</protein>
<dbReference type="EMBL" id="AP022870">
    <property type="protein sequence ID" value="BCB77386.1"/>
    <property type="molecule type" value="Genomic_DNA"/>
</dbReference>
<reference evidence="9 10" key="2">
    <citation type="submission" date="2020-03" db="EMBL/GenBank/DDBJ databases">
        <authorList>
            <person name="Ichikawa N."/>
            <person name="Kimura A."/>
            <person name="Kitahashi Y."/>
            <person name="Uohara A."/>
        </authorList>
    </citation>
    <scope>NUCLEOTIDE SEQUENCE [LARGE SCALE GENOMIC DNA]</scope>
    <source>
        <strain evidence="9 10">NBRC 107702</strain>
    </source>
</reference>
<evidence type="ECO:0000256" key="1">
    <source>
        <dbReference type="ARBA" id="ARBA00004651"/>
    </source>
</evidence>
<feature type="domain" description="ABC transmembrane type-1" evidence="8">
    <location>
        <begin position="71"/>
        <end position="258"/>
    </location>
</feature>
<keyword evidence="3" id="KW-1003">Cell membrane</keyword>
<dbReference type="InterPro" id="IPR035906">
    <property type="entry name" value="MetI-like_sf"/>
</dbReference>
<organism evidence="9 10">
    <name type="scientific">Phytohabitans flavus</name>
    <dbReference type="NCBI Taxonomy" id="1076124"/>
    <lineage>
        <taxon>Bacteria</taxon>
        <taxon>Bacillati</taxon>
        <taxon>Actinomycetota</taxon>
        <taxon>Actinomycetes</taxon>
        <taxon>Micromonosporales</taxon>
        <taxon>Micromonosporaceae</taxon>
    </lineage>
</organism>
<evidence type="ECO:0000256" key="2">
    <source>
        <dbReference type="ARBA" id="ARBA00022448"/>
    </source>
</evidence>
<dbReference type="KEGG" id="pfla:Pflav_037960"/>
<proteinExistence type="inferred from homology"/>
<feature type="transmembrane region" description="Helical" evidence="7">
    <location>
        <begin position="184"/>
        <end position="208"/>
    </location>
</feature>
<dbReference type="InterPro" id="IPR050901">
    <property type="entry name" value="BP-dep_ABC_trans_perm"/>
</dbReference>
<comment type="similarity">
    <text evidence="7">Belongs to the binding-protein-dependent transport system permease family.</text>
</comment>
<accession>A0A6F8XU80</accession>
<comment type="subcellular location">
    <subcellularLocation>
        <location evidence="1 7">Cell membrane</location>
        <topology evidence="1 7">Multi-pass membrane protein</topology>
    </subcellularLocation>
</comment>
<dbReference type="Proteomes" id="UP000502508">
    <property type="component" value="Chromosome"/>
</dbReference>
<dbReference type="InterPro" id="IPR000515">
    <property type="entry name" value="MetI-like"/>
</dbReference>